<organism evidence="2 3">
    <name type="scientific">Brevundimonas halotolerans</name>
    <dbReference type="NCBI Taxonomy" id="69670"/>
    <lineage>
        <taxon>Bacteria</taxon>
        <taxon>Pseudomonadati</taxon>
        <taxon>Pseudomonadota</taxon>
        <taxon>Alphaproteobacteria</taxon>
        <taxon>Caulobacterales</taxon>
        <taxon>Caulobacteraceae</taxon>
        <taxon>Brevundimonas</taxon>
    </lineage>
</organism>
<evidence type="ECO:0000313" key="3">
    <source>
        <dbReference type="Proteomes" id="UP000548978"/>
    </source>
</evidence>
<accession>A0A7W9A310</accession>
<name>A0A7W9A310_9CAUL</name>
<evidence type="ECO:0000313" key="2">
    <source>
        <dbReference type="EMBL" id="MBB5660514.1"/>
    </source>
</evidence>
<sequence length="326" mass="34038">MRRIPLVLLTLGLTSGLAACQSEAGQTAGGATAPDSPAASADPVTAVPESRTFRDWTVTCGNNGDCTAFGSVADDNGWLRLFMPAGPGAEPVVHVGMWMSDGSVVPTLTIDGQPFASRIEDDLARIPADRTRAVIDALAEGRAAELGTADGSLAVSVSGISAALLWIDERQGRLGTVTALIRKGDAPASTVPAAPTLPVVAAAPAVAQTGLTATQLPDAVEDLDPVRTCRTDTDFNPDFQYDIQHYRLAADTVLWGVPCFMGAYNTGYLYVLTDNAGASPRIVSLPTTGEAMETPINPEYDPATRRLEAFGKGRGLGDCGTVHQWI</sequence>
<dbReference type="OrthoDB" id="330924at2"/>
<dbReference type="EMBL" id="JACIJB010000004">
    <property type="protein sequence ID" value="MBB5660514.1"/>
    <property type="molecule type" value="Genomic_DNA"/>
</dbReference>
<dbReference type="Proteomes" id="UP000548978">
    <property type="component" value="Unassembled WGS sequence"/>
</dbReference>
<evidence type="ECO:0008006" key="4">
    <source>
        <dbReference type="Google" id="ProtNLM"/>
    </source>
</evidence>
<dbReference type="RefSeq" id="WP_123287923.1">
    <property type="nucleotide sequence ID" value="NZ_JACIJB010000004.1"/>
</dbReference>
<evidence type="ECO:0000256" key="1">
    <source>
        <dbReference type="SAM" id="SignalP"/>
    </source>
</evidence>
<dbReference type="PROSITE" id="PS51257">
    <property type="entry name" value="PROKAR_LIPOPROTEIN"/>
    <property type="match status" value="1"/>
</dbReference>
<feature type="chain" id="PRO_5031378663" description="DUF1176 domain-containing protein" evidence="1">
    <location>
        <begin position="25"/>
        <end position="326"/>
    </location>
</feature>
<comment type="caution">
    <text evidence="2">The sequence shown here is derived from an EMBL/GenBank/DDBJ whole genome shotgun (WGS) entry which is preliminary data.</text>
</comment>
<proteinExistence type="predicted"/>
<reference evidence="2 3" key="1">
    <citation type="submission" date="2020-08" db="EMBL/GenBank/DDBJ databases">
        <title>Genomic Encyclopedia of Type Strains, Phase IV (KMG-IV): sequencing the most valuable type-strain genomes for metagenomic binning, comparative biology and taxonomic classification.</title>
        <authorList>
            <person name="Goeker M."/>
        </authorList>
    </citation>
    <scope>NUCLEOTIDE SEQUENCE [LARGE SCALE GENOMIC DNA]</scope>
    <source>
        <strain evidence="2 3">DSM 24448</strain>
    </source>
</reference>
<dbReference type="InterPro" id="IPR009560">
    <property type="entry name" value="DUF1176"/>
</dbReference>
<protein>
    <recommendedName>
        <fullName evidence="4">DUF1176 domain-containing protein</fullName>
    </recommendedName>
</protein>
<feature type="signal peptide" evidence="1">
    <location>
        <begin position="1"/>
        <end position="24"/>
    </location>
</feature>
<dbReference type="Pfam" id="PF06674">
    <property type="entry name" value="DUF1176"/>
    <property type="match status" value="1"/>
</dbReference>
<keyword evidence="1" id="KW-0732">Signal</keyword>
<gene>
    <name evidence="2" type="ORF">FHS65_001260</name>
</gene>
<keyword evidence="3" id="KW-1185">Reference proteome</keyword>
<dbReference type="AlphaFoldDB" id="A0A7W9A310"/>